<organism evidence="1 2">
    <name type="scientific">Rhizophagus clarus</name>
    <dbReference type="NCBI Taxonomy" id="94130"/>
    <lineage>
        <taxon>Eukaryota</taxon>
        <taxon>Fungi</taxon>
        <taxon>Fungi incertae sedis</taxon>
        <taxon>Mucoromycota</taxon>
        <taxon>Glomeromycotina</taxon>
        <taxon>Glomeromycetes</taxon>
        <taxon>Glomerales</taxon>
        <taxon>Glomeraceae</taxon>
        <taxon>Rhizophagus</taxon>
    </lineage>
</organism>
<evidence type="ECO:0000313" key="2">
    <source>
        <dbReference type="Proteomes" id="UP000615446"/>
    </source>
</evidence>
<evidence type="ECO:0000313" key="1">
    <source>
        <dbReference type="EMBL" id="GET02053.1"/>
    </source>
</evidence>
<dbReference type="Proteomes" id="UP000615446">
    <property type="component" value="Unassembled WGS sequence"/>
</dbReference>
<gene>
    <name evidence="1" type="ORF">RCL2_002843400</name>
</gene>
<protein>
    <submittedName>
        <fullName evidence="1">Uncharacterized protein</fullName>
    </submittedName>
</protein>
<name>A0A8H3R401_9GLOM</name>
<dbReference type="AlphaFoldDB" id="A0A8H3R401"/>
<reference evidence="1" key="1">
    <citation type="submission" date="2019-10" db="EMBL/GenBank/DDBJ databases">
        <title>Conservation and host-specific expression of non-tandemly repeated heterogenous ribosome RNA gene in arbuscular mycorrhizal fungi.</title>
        <authorList>
            <person name="Maeda T."/>
            <person name="Kobayashi Y."/>
            <person name="Nakagawa T."/>
            <person name="Ezawa T."/>
            <person name="Yamaguchi K."/>
            <person name="Bino T."/>
            <person name="Nishimoto Y."/>
            <person name="Shigenobu S."/>
            <person name="Kawaguchi M."/>
        </authorList>
    </citation>
    <scope>NUCLEOTIDE SEQUENCE</scope>
    <source>
        <strain evidence="1">HR1</strain>
    </source>
</reference>
<dbReference type="EMBL" id="BLAL01000304">
    <property type="protein sequence ID" value="GET02053.1"/>
    <property type="molecule type" value="Genomic_DNA"/>
</dbReference>
<sequence length="74" mass="8746">MKIILVIPRMLLPIDFTSYIEPPVSTATSNESFINPKWKAYKWMMNIIRENDKIVMEGDIYLEMISHSKRHCNC</sequence>
<accession>A0A8H3R401</accession>
<proteinExistence type="predicted"/>
<comment type="caution">
    <text evidence="1">The sequence shown here is derived from an EMBL/GenBank/DDBJ whole genome shotgun (WGS) entry which is preliminary data.</text>
</comment>